<name>A0A7W7F1A3_9SPHN</name>
<gene>
    <name evidence="1" type="ORF">GGQ96_003328</name>
</gene>
<dbReference type="RefSeq" id="WP_018250447.1">
    <property type="nucleotide sequence ID" value="NZ_JACHNY010000008.1"/>
</dbReference>
<dbReference type="AlphaFoldDB" id="A0A7W7F1A3"/>
<comment type="caution">
    <text evidence="1">The sequence shown here is derived from an EMBL/GenBank/DDBJ whole genome shotgun (WGS) entry which is preliminary data.</text>
</comment>
<organism evidence="1 2">
    <name type="scientific">Sphingomonas abaci</name>
    <dbReference type="NCBI Taxonomy" id="237611"/>
    <lineage>
        <taxon>Bacteria</taxon>
        <taxon>Pseudomonadati</taxon>
        <taxon>Pseudomonadota</taxon>
        <taxon>Alphaproteobacteria</taxon>
        <taxon>Sphingomonadales</taxon>
        <taxon>Sphingomonadaceae</taxon>
        <taxon>Sphingomonas</taxon>
    </lineage>
</organism>
<dbReference type="EMBL" id="JACHNY010000008">
    <property type="protein sequence ID" value="MBB4619175.1"/>
    <property type="molecule type" value="Genomic_DNA"/>
</dbReference>
<evidence type="ECO:0000313" key="2">
    <source>
        <dbReference type="Proteomes" id="UP000574769"/>
    </source>
</evidence>
<dbReference type="GeneID" id="93796302"/>
<keyword evidence="2" id="KW-1185">Reference proteome</keyword>
<reference evidence="1 2" key="1">
    <citation type="submission" date="2020-08" db="EMBL/GenBank/DDBJ databases">
        <title>Genomic Encyclopedia of Type Strains, Phase IV (KMG-IV): sequencing the most valuable type-strain genomes for metagenomic binning, comparative biology and taxonomic classification.</title>
        <authorList>
            <person name="Goeker M."/>
        </authorList>
    </citation>
    <scope>NUCLEOTIDE SEQUENCE [LARGE SCALE GENOMIC DNA]</scope>
    <source>
        <strain evidence="1 2">DSM 15867</strain>
    </source>
</reference>
<accession>A0A7W7F1A3</accession>
<dbReference type="Proteomes" id="UP000574769">
    <property type="component" value="Unassembled WGS sequence"/>
</dbReference>
<sequence>MANSYTKAAFALTVTAGEANMLRLAERAVDILDTNGADEDLALGYDSLGTAFHALFPPKGTSMFESFLDLFDDWSFPYLDCRIDLSEPDANGLVQALFSGDQFGVEPVAKLIRIACPSALPCGFAWSSDCDRLHPGEFGGGCVVITADGIDWHSTTGILEHALLRAENRHDGIDGHVLAVRSPEGEIAFWNRTDGLVGLDRATVCRGDEAAEVDLSAFDAAQWMALPAPFHG</sequence>
<evidence type="ECO:0000313" key="1">
    <source>
        <dbReference type="EMBL" id="MBB4619175.1"/>
    </source>
</evidence>
<proteinExistence type="predicted"/>
<protein>
    <submittedName>
        <fullName evidence="1">Uncharacterized protein</fullName>
    </submittedName>
</protein>